<dbReference type="InterPro" id="IPR003148">
    <property type="entry name" value="RCK_N"/>
</dbReference>
<feature type="domain" description="RCK N-terminal" evidence="1">
    <location>
        <begin position="23"/>
        <end position="145"/>
    </location>
</feature>
<dbReference type="SUPFAM" id="SSF51735">
    <property type="entry name" value="NAD(P)-binding Rossmann-fold domains"/>
    <property type="match status" value="1"/>
</dbReference>
<feature type="domain" description="RCK C-terminal" evidence="2">
    <location>
        <begin position="155"/>
        <end position="237"/>
    </location>
</feature>
<evidence type="ECO:0000259" key="1">
    <source>
        <dbReference type="PROSITE" id="PS51201"/>
    </source>
</evidence>
<dbReference type="SUPFAM" id="SSF116726">
    <property type="entry name" value="TrkA C-terminal domain-like"/>
    <property type="match status" value="1"/>
</dbReference>
<sequence>MGNYLHNLRRRRRKRLAETEPGDQRVAVIGLGRFGSSLALELTRRGWDVLGIDTSHALVQRHSDALTHTAVADCTDPEVLQQLGVHEFTSAVVGIGSDIEASILIASNLLEAGVPNLWAKAISRQHGQILERLGVHHVVLPEHEMGERVAHLVTGRMLDFIEFDDDYALVKTVAPPVATGMPLGQSAVRSKYGVTVVGIKRPGQDFTYATAETVIEKGDVLVVTGKTAAVESFAELS</sequence>
<evidence type="ECO:0000259" key="2">
    <source>
        <dbReference type="PROSITE" id="PS51202"/>
    </source>
</evidence>
<dbReference type="InterPro" id="IPR006037">
    <property type="entry name" value="RCK_C"/>
</dbReference>
<evidence type="ECO:0000313" key="3">
    <source>
        <dbReference type="EMBL" id="MFC5022832.1"/>
    </source>
</evidence>
<gene>
    <name evidence="3" type="ORF">ACFPM3_11890</name>
</gene>
<dbReference type="InterPro" id="IPR036291">
    <property type="entry name" value="NAD(P)-bd_dom_sf"/>
</dbReference>
<dbReference type="Pfam" id="PF02080">
    <property type="entry name" value="TrkA_C"/>
    <property type="match status" value="1"/>
</dbReference>
<dbReference type="Gene3D" id="3.30.70.1450">
    <property type="entry name" value="Regulator of K+ conductance, C-terminal domain"/>
    <property type="match status" value="1"/>
</dbReference>
<proteinExistence type="predicted"/>
<comment type="caution">
    <text evidence="3">The sequence shown here is derived from an EMBL/GenBank/DDBJ whole genome shotgun (WGS) entry which is preliminary data.</text>
</comment>
<dbReference type="PANTHER" id="PTHR43833:SF7">
    <property type="entry name" value="KTR SYSTEM POTASSIUM UPTAKE PROTEIN C"/>
    <property type="match status" value="1"/>
</dbReference>
<dbReference type="InterPro" id="IPR050721">
    <property type="entry name" value="Trk_Ktr_HKT_K-transport"/>
</dbReference>
<dbReference type="Pfam" id="PF02254">
    <property type="entry name" value="TrkA_N"/>
    <property type="match status" value="1"/>
</dbReference>
<dbReference type="PANTHER" id="PTHR43833">
    <property type="entry name" value="POTASSIUM CHANNEL PROTEIN 2-RELATED-RELATED"/>
    <property type="match status" value="1"/>
</dbReference>
<dbReference type="PROSITE" id="PS51201">
    <property type="entry name" value="RCK_N"/>
    <property type="match status" value="1"/>
</dbReference>
<accession>A0ABV9XC13</accession>
<keyword evidence="4" id="KW-1185">Reference proteome</keyword>
<reference evidence="4" key="1">
    <citation type="journal article" date="2019" name="Int. J. Syst. Evol. Microbiol.">
        <title>The Global Catalogue of Microorganisms (GCM) 10K type strain sequencing project: providing services to taxonomists for standard genome sequencing and annotation.</title>
        <authorList>
            <consortium name="The Broad Institute Genomics Platform"/>
            <consortium name="The Broad Institute Genome Sequencing Center for Infectious Disease"/>
            <person name="Wu L."/>
            <person name="Ma J."/>
        </authorList>
    </citation>
    <scope>NUCLEOTIDE SEQUENCE [LARGE SCALE GENOMIC DNA]</scope>
    <source>
        <strain evidence="4">CGMCC 4.1648</strain>
    </source>
</reference>
<name>A0ABV9XC13_9ACTN</name>
<dbReference type="Proteomes" id="UP001595829">
    <property type="component" value="Unassembled WGS sequence"/>
</dbReference>
<dbReference type="Gene3D" id="3.40.50.720">
    <property type="entry name" value="NAD(P)-binding Rossmann-like Domain"/>
    <property type="match status" value="1"/>
</dbReference>
<organism evidence="3 4">
    <name type="scientific">Streptomyces coeruleoprunus</name>
    <dbReference type="NCBI Taxonomy" id="285563"/>
    <lineage>
        <taxon>Bacteria</taxon>
        <taxon>Bacillati</taxon>
        <taxon>Actinomycetota</taxon>
        <taxon>Actinomycetes</taxon>
        <taxon>Kitasatosporales</taxon>
        <taxon>Streptomycetaceae</taxon>
        <taxon>Streptomyces</taxon>
    </lineage>
</organism>
<evidence type="ECO:0000313" key="4">
    <source>
        <dbReference type="Proteomes" id="UP001595829"/>
    </source>
</evidence>
<dbReference type="PROSITE" id="PS51202">
    <property type="entry name" value="RCK_C"/>
    <property type="match status" value="1"/>
</dbReference>
<dbReference type="InterPro" id="IPR036721">
    <property type="entry name" value="RCK_C_sf"/>
</dbReference>
<protein>
    <submittedName>
        <fullName evidence="3">TrkA family potassium uptake protein</fullName>
    </submittedName>
</protein>
<dbReference type="EMBL" id="JBHSJD010000007">
    <property type="protein sequence ID" value="MFC5022832.1"/>
    <property type="molecule type" value="Genomic_DNA"/>
</dbReference>
<dbReference type="RefSeq" id="WP_345690494.1">
    <property type="nucleotide sequence ID" value="NZ_BAABIT010000001.1"/>
</dbReference>